<proteinExistence type="inferred from homology"/>
<dbReference type="AlphaFoldDB" id="A0A1H7G2I8"/>
<evidence type="ECO:0000313" key="6">
    <source>
        <dbReference type="EMBL" id="SEK32321.1"/>
    </source>
</evidence>
<gene>
    <name evidence="6" type="ORF">SAMN04515666_101228</name>
</gene>
<keyword evidence="4" id="KW-0963">Cytoplasm</keyword>
<protein>
    <recommendedName>
        <fullName evidence="3">Regulatory protein RecX</fullName>
    </recommendedName>
</protein>
<evidence type="ECO:0000256" key="2">
    <source>
        <dbReference type="ARBA" id="ARBA00009695"/>
    </source>
</evidence>
<evidence type="ECO:0000313" key="7">
    <source>
        <dbReference type="Proteomes" id="UP000199664"/>
    </source>
</evidence>
<reference evidence="7" key="1">
    <citation type="submission" date="2016-10" db="EMBL/GenBank/DDBJ databases">
        <authorList>
            <person name="Varghese N."/>
            <person name="Submissions S."/>
        </authorList>
    </citation>
    <scope>NUCLEOTIDE SEQUENCE [LARGE SCALE GENOMIC DNA]</scope>
    <source>
        <strain evidence="7">LMG 26383,CCUG 61248,R- 45681</strain>
    </source>
</reference>
<name>A0A1H7G2I8_9HYPH</name>
<comment type="similarity">
    <text evidence="2">Belongs to the RecX family.</text>
</comment>
<evidence type="ECO:0000256" key="1">
    <source>
        <dbReference type="ARBA" id="ARBA00004496"/>
    </source>
</evidence>
<dbReference type="Proteomes" id="UP000199664">
    <property type="component" value="Unassembled WGS sequence"/>
</dbReference>
<dbReference type="InterPro" id="IPR053924">
    <property type="entry name" value="RecX_HTH_2nd"/>
</dbReference>
<dbReference type="PANTHER" id="PTHR33602">
    <property type="entry name" value="REGULATORY PROTEIN RECX FAMILY PROTEIN"/>
    <property type="match status" value="1"/>
</dbReference>
<dbReference type="InterPro" id="IPR036388">
    <property type="entry name" value="WH-like_DNA-bd_sf"/>
</dbReference>
<sequence length="183" mass="19982">MASGRGKEAAPGERPAPKRITADYLRRAALHYLERYSVPAVQLQRVLLRKVERSCRHHGQDPQAFRTAVEEIVRSCVVSGLVDDRRFAEARAQSLRRKGRSARAVAAGLATKGVERGLVAEVVATDEETELDAARIAARRKRLGPWSRGDRVAQRQKHIAALARAGFSLAIARAVIDDAGEGG</sequence>
<comment type="subcellular location">
    <subcellularLocation>
        <location evidence="1">Cytoplasm</location>
    </subcellularLocation>
</comment>
<dbReference type="Pfam" id="PF02631">
    <property type="entry name" value="RecX_HTH2"/>
    <property type="match status" value="1"/>
</dbReference>
<dbReference type="RefSeq" id="WP_091828881.1">
    <property type="nucleotide sequence ID" value="NZ_FOAN01000001.1"/>
</dbReference>
<evidence type="ECO:0000256" key="3">
    <source>
        <dbReference type="ARBA" id="ARBA00018111"/>
    </source>
</evidence>
<dbReference type="Gene3D" id="1.10.10.10">
    <property type="entry name" value="Winged helix-like DNA-binding domain superfamily/Winged helix DNA-binding domain"/>
    <property type="match status" value="1"/>
</dbReference>
<evidence type="ECO:0000259" key="5">
    <source>
        <dbReference type="Pfam" id="PF02631"/>
    </source>
</evidence>
<organism evidence="6 7">
    <name type="scientific">Bosea lupini</name>
    <dbReference type="NCBI Taxonomy" id="1036779"/>
    <lineage>
        <taxon>Bacteria</taxon>
        <taxon>Pseudomonadati</taxon>
        <taxon>Pseudomonadota</taxon>
        <taxon>Alphaproteobacteria</taxon>
        <taxon>Hyphomicrobiales</taxon>
        <taxon>Boseaceae</taxon>
        <taxon>Bosea</taxon>
    </lineage>
</organism>
<dbReference type="OrthoDB" id="5507982at2"/>
<dbReference type="PANTHER" id="PTHR33602:SF1">
    <property type="entry name" value="REGULATORY PROTEIN RECX FAMILY PROTEIN"/>
    <property type="match status" value="1"/>
</dbReference>
<dbReference type="EMBL" id="FOAN01000001">
    <property type="protein sequence ID" value="SEK32321.1"/>
    <property type="molecule type" value="Genomic_DNA"/>
</dbReference>
<keyword evidence="7" id="KW-1185">Reference proteome</keyword>
<dbReference type="GO" id="GO:0006282">
    <property type="term" value="P:regulation of DNA repair"/>
    <property type="evidence" value="ECO:0007669"/>
    <property type="project" value="InterPro"/>
</dbReference>
<dbReference type="InterPro" id="IPR003783">
    <property type="entry name" value="Regulatory_RecX"/>
</dbReference>
<evidence type="ECO:0000256" key="4">
    <source>
        <dbReference type="ARBA" id="ARBA00022490"/>
    </source>
</evidence>
<dbReference type="STRING" id="1036779.SAMN04515666_101228"/>
<dbReference type="GO" id="GO:0005737">
    <property type="term" value="C:cytoplasm"/>
    <property type="evidence" value="ECO:0007669"/>
    <property type="project" value="UniProtKB-SubCell"/>
</dbReference>
<accession>A0A1H7G2I8</accession>
<feature type="domain" description="RecX second three-helical" evidence="5">
    <location>
        <begin position="83"/>
        <end position="122"/>
    </location>
</feature>